<protein>
    <submittedName>
        <fullName evidence="1">Uncharacterized protein</fullName>
    </submittedName>
</protein>
<dbReference type="EMBL" id="BPLQ01001283">
    <property type="protein sequence ID" value="GIX80346.1"/>
    <property type="molecule type" value="Genomic_DNA"/>
</dbReference>
<comment type="caution">
    <text evidence="1">The sequence shown here is derived from an EMBL/GenBank/DDBJ whole genome shotgun (WGS) entry which is preliminary data.</text>
</comment>
<evidence type="ECO:0000313" key="2">
    <source>
        <dbReference type="Proteomes" id="UP001054837"/>
    </source>
</evidence>
<organism evidence="1 2">
    <name type="scientific">Caerostris darwini</name>
    <dbReference type="NCBI Taxonomy" id="1538125"/>
    <lineage>
        <taxon>Eukaryota</taxon>
        <taxon>Metazoa</taxon>
        <taxon>Ecdysozoa</taxon>
        <taxon>Arthropoda</taxon>
        <taxon>Chelicerata</taxon>
        <taxon>Arachnida</taxon>
        <taxon>Araneae</taxon>
        <taxon>Araneomorphae</taxon>
        <taxon>Entelegynae</taxon>
        <taxon>Araneoidea</taxon>
        <taxon>Araneidae</taxon>
        <taxon>Caerostris</taxon>
    </lineage>
</organism>
<dbReference type="AlphaFoldDB" id="A0AAV4N8M4"/>
<name>A0AAV4N8M4_9ARAC</name>
<dbReference type="Proteomes" id="UP001054837">
    <property type="component" value="Unassembled WGS sequence"/>
</dbReference>
<accession>A0AAV4N8M4</accession>
<sequence>MSRMDILKTTIAYIRVLKARREARQKRLAIVRRQRALNETFSKEQHIVEEENDETAFAALMKRQQVLESSPFSEVEFDFDLDSNSDSSSEEE</sequence>
<keyword evidence="2" id="KW-1185">Reference proteome</keyword>
<reference evidence="1 2" key="1">
    <citation type="submission" date="2021-06" db="EMBL/GenBank/DDBJ databases">
        <title>Caerostris darwini draft genome.</title>
        <authorList>
            <person name="Kono N."/>
            <person name="Arakawa K."/>
        </authorList>
    </citation>
    <scope>NUCLEOTIDE SEQUENCE [LARGE SCALE GENOMIC DNA]</scope>
</reference>
<gene>
    <name evidence="1" type="ORF">CDAR_96271</name>
</gene>
<evidence type="ECO:0000313" key="1">
    <source>
        <dbReference type="EMBL" id="GIX80346.1"/>
    </source>
</evidence>
<proteinExistence type="predicted"/>